<dbReference type="PANTHER" id="PTHR47529">
    <property type="entry name" value="PEPTIDYL-PROLYL CIS-TRANS ISOMERASE D"/>
    <property type="match status" value="1"/>
</dbReference>
<keyword evidence="14" id="KW-1185">Reference proteome</keyword>
<dbReference type="SUPFAM" id="SSF54534">
    <property type="entry name" value="FKBP-like"/>
    <property type="match status" value="1"/>
</dbReference>
<reference evidence="14" key="1">
    <citation type="journal article" date="2019" name="Int. J. Syst. Evol. Microbiol.">
        <title>The Global Catalogue of Microorganisms (GCM) 10K type strain sequencing project: providing services to taxonomists for standard genome sequencing and annotation.</title>
        <authorList>
            <consortium name="The Broad Institute Genomics Platform"/>
            <consortium name="The Broad Institute Genome Sequencing Center for Infectious Disease"/>
            <person name="Wu L."/>
            <person name="Ma J."/>
        </authorList>
    </citation>
    <scope>NUCLEOTIDE SEQUENCE [LARGE SCALE GENOMIC DNA]</scope>
    <source>
        <strain evidence="14">CCUG 63682</strain>
    </source>
</reference>
<keyword evidence="11" id="KW-0413">Isomerase</keyword>
<proteinExistence type="inferred from homology"/>
<name>A0ABV9N8M1_9FLAO</name>
<evidence type="ECO:0000256" key="5">
    <source>
        <dbReference type="ARBA" id="ARBA00022989"/>
    </source>
</evidence>
<protein>
    <recommendedName>
        <fullName evidence="9">Periplasmic chaperone PpiD</fullName>
    </recommendedName>
    <alternativeName>
        <fullName evidence="10">Periplasmic folding chaperone</fullName>
    </alternativeName>
</protein>
<evidence type="ECO:0000313" key="14">
    <source>
        <dbReference type="Proteomes" id="UP001595953"/>
    </source>
</evidence>
<comment type="caution">
    <text evidence="13">The sequence shown here is derived from an EMBL/GenBank/DDBJ whole genome shotgun (WGS) entry which is preliminary data.</text>
</comment>
<dbReference type="Pfam" id="PF13623">
    <property type="entry name" value="SurA_N_2"/>
    <property type="match status" value="1"/>
</dbReference>
<keyword evidence="4" id="KW-0812">Transmembrane</keyword>
<evidence type="ECO:0000256" key="1">
    <source>
        <dbReference type="ARBA" id="ARBA00004382"/>
    </source>
</evidence>
<evidence type="ECO:0000256" key="4">
    <source>
        <dbReference type="ARBA" id="ARBA00022692"/>
    </source>
</evidence>
<keyword evidence="5" id="KW-1133">Transmembrane helix</keyword>
<evidence type="ECO:0000256" key="3">
    <source>
        <dbReference type="ARBA" id="ARBA00022519"/>
    </source>
</evidence>
<keyword evidence="7" id="KW-0143">Chaperone</keyword>
<dbReference type="InterPro" id="IPR000297">
    <property type="entry name" value="PPIase_PpiC"/>
</dbReference>
<keyword evidence="6" id="KW-0472">Membrane</keyword>
<dbReference type="SUPFAM" id="SSF109998">
    <property type="entry name" value="Triger factor/SurA peptide-binding domain-like"/>
    <property type="match status" value="1"/>
</dbReference>
<keyword evidence="3" id="KW-0997">Cell inner membrane</keyword>
<dbReference type="Pfam" id="PF13145">
    <property type="entry name" value="Rotamase_2"/>
    <property type="match status" value="1"/>
</dbReference>
<feature type="domain" description="PpiC" evidence="12">
    <location>
        <begin position="356"/>
        <end position="462"/>
    </location>
</feature>
<keyword evidence="2" id="KW-1003">Cell membrane</keyword>
<dbReference type="InterPro" id="IPR027304">
    <property type="entry name" value="Trigger_fact/SurA_dom_sf"/>
</dbReference>
<evidence type="ECO:0000256" key="2">
    <source>
        <dbReference type="ARBA" id="ARBA00022475"/>
    </source>
</evidence>
<evidence type="ECO:0000313" key="13">
    <source>
        <dbReference type="EMBL" id="MFC4723353.1"/>
    </source>
</evidence>
<comment type="similarity">
    <text evidence="8">Belongs to the PpiD chaperone family.</text>
</comment>
<dbReference type="Gene3D" id="3.10.50.40">
    <property type="match status" value="1"/>
</dbReference>
<evidence type="ECO:0000256" key="11">
    <source>
        <dbReference type="PROSITE-ProRule" id="PRU00278"/>
    </source>
</evidence>
<sequence>MAVLNKIRQRSLFLILIIALALFSFVLTDLFKNSDALFGGPQDIVATINGKDIGREEFMNRVEVMQRQLGPSSTSTQAMNNVYDQEVRQAIMETQFEKLGLSVEQDQMRDLIRTSFSSFPEFNNEDGIFDEAKMNEFIANLKATSPERSQIGGSLINYADWVSNEQSIAANAMQQTYNNMIKAGLTATVVEGEMDYVMENKLVDLKYVVVPYTSIADSLIEVKKSDITKYINENKKKYEVEASRDINFVQFNEVASVEDEEALKSSLVALLDNSVVYNTETKRNDTIVGFRATKDPENFVNANSDIKYNGNYVFKTGLPDAVADSIFALKVGEFYGPYKEGEYYKLTKVVAETQLPDSAKVRHILIPFVGATRVDPSITTTEVQAKKTADSILAAITSKRSKFVDLLDLSSDKVSNEKNGEIEFAYTDSFAPEFRNFSFENNKGDIDVVRTSFGYHIIEILDQQNKSRAIKIASLARKIEPSEETVDDVFNATSKFELAIQDKDFQVVAEENGYTVRPVNTIKELQENIPGLGSQRAIVRWAFEDAAKVGDYKRFSIPTGGYVVVQLAAINKKGLMRPENASVTAIPAIRKQKKAKLIREKISATTVDDVAKNQNVSVSTAAAVNMKTPTLSGAGQEPKVVGAAFGLKQGQTSKLIDGNTGVFMIEVTKVTEAPKLENYQANTMRLSTARINSAQTKLYNALKEAAEIKDNRAKFY</sequence>
<gene>
    <name evidence="13" type="ORF">ACFO5O_13540</name>
</gene>
<evidence type="ECO:0000256" key="7">
    <source>
        <dbReference type="ARBA" id="ARBA00023186"/>
    </source>
</evidence>
<comment type="subcellular location">
    <subcellularLocation>
        <location evidence="1">Cell inner membrane</location>
        <topology evidence="1">Single-pass type II membrane protein</topology>
        <orientation evidence="1">Periplasmic side</orientation>
    </subcellularLocation>
</comment>
<dbReference type="EMBL" id="JBHSGP010000014">
    <property type="protein sequence ID" value="MFC4723353.1"/>
    <property type="molecule type" value="Genomic_DNA"/>
</dbReference>
<dbReference type="RefSeq" id="WP_387964667.1">
    <property type="nucleotide sequence ID" value="NZ_JBHSGP010000014.1"/>
</dbReference>
<evidence type="ECO:0000256" key="6">
    <source>
        <dbReference type="ARBA" id="ARBA00023136"/>
    </source>
</evidence>
<dbReference type="PROSITE" id="PS50198">
    <property type="entry name" value="PPIC_PPIASE_2"/>
    <property type="match status" value="1"/>
</dbReference>
<evidence type="ECO:0000256" key="8">
    <source>
        <dbReference type="ARBA" id="ARBA00038408"/>
    </source>
</evidence>
<dbReference type="Proteomes" id="UP001595953">
    <property type="component" value="Unassembled WGS sequence"/>
</dbReference>
<keyword evidence="11" id="KW-0697">Rotamase</keyword>
<evidence type="ECO:0000256" key="9">
    <source>
        <dbReference type="ARBA" id="ARBA00040743"/>
    </source>
</evidence>
<accession>A0ABV9N8M1</accession>
<dbReference type="Pfam" id="PF13616">
    <property type="entry name" value="Rotamase_3"/>
    <property type="match status" value="1"/>
</dbReference>
<dbReference type="PANTHER" id="PTHR47529:SF1">
    <property type="entry name" value="PERIPLASMIC CHAPERONE PPID"/>
    <property type="match status" value="1"/>
</dbReference>
<evidence type="ECO:0000259" key="12">
    <source>
        <dbReference type="PROSITE" id="PS50198"/>
    </source>
</evidence>
<dbReference type="InterPro" id="IPR052029">
    <property type="entry name" value="PpiD_chaperone"/>
</dbReference>
<organism evidence="13 14">
    <name type="scientific">Geojedonia litorea</name>
    <dbReference type="NCBI Taxonomy" id="1268269"/>
    <lineage>
        <taxon>Bacteria</taxon>
        <taxon>Pseudomonadati</taxon>
        <taxon>Bacteroidota</taxon>
        <taxon>Flavobacteriia</taxon>
        <taxon>Flavobacteriales</taxon>
        <taxon>Flavobacteriaceae</taxon>
        <taxon>Geojedonia</taxon>
    </lineage>
</organism>
<evidence type="ECO:0000256" key="10">
    <source>
        <dbReference type="ARBA" id="ARBA00042775"/>
    </source>
</evidence>
<dbReference type="InterPro" id="IPR046357">
    <property type="entry name" value="PPIase_dom_sf"/>
</dbReference>